<proteinExistence type="predicted"/>
<keyword evidence="2" id="KW-1185">Reference proteome</keyword>
<dbReference type="EMBL" id="JAGTUU010000010">
    <property type="protein sequence ID" value="MBS0126545.1"/>
    <property type="molecule type" value="Genomic_DNA"/>
</dbReference>
<comment type="caution">
    <text evidence="1">The sequence shown here is derived from an EMBL/GenBank/DDBJ whole genome shotgun (WGS) entry which is preliminary data.</text>
</comment>
<evidence type="ECO:0000313" key="2">
    <source>
        <dbReference type="Proteomes" id="UP000681356"/>
    </source>
</evidence>
<protein>
    <submittedName>
        <fullName evidence="1">Uncharacterized protein</fullName>
    </submittedName>
</protein>
<dbReference type="Proteomes" id="UP000681356">
    <property type="component" value="Unassembled WGS sequence"/>
</dbReference>
<organism evidence="1 2">
    <name type="scientific">Thetidibacter halocola</name>
    <dbReference type="NCBI Taxonomy" id="2827239"/>
    <lineage>
        <taxon>Bacteria</taxon>
        <taxon>Pseudomonadati</taxon>
        <taxon>Pseudomonadota</taxon>
        <taxon>Alphaproteobacteria</taxon>
        <taxon>Rhodobacterales</taxon>
        <taxon>Roseobacteraceae</taxon>
        <taxon>Thetidibacter</taxon>
    </lineage>
</organism>
<evidence type="ECO:0000313" key="1">
    <source>
        <dbReference type="EMBL" id="MBS0126545.1"/>
    </source>
</evidence>
<reference evidence="1" key="1">
    <citation type="submission" date="2021-04" db="EMBL/GenBank/DDBJ databases">
        <authorList>
            <person name="Yoon J."/>
        </authorList>
    </citation>
    <scope>NUCLEOTIDE SEQUENCE</scope>
    <source>
        <strain evidence="1">KMU-90</strain>
    </source>
</reference>
<dbReference type="AlphaFoldDB" id="A0A8J7WF96"/>
<sequence>MQQRYPCFRRLDCDSAIAKQAVAGLKDYEPEQDPQPDMFICRAPVTVVCNGSFPALAKFYRSGMNKHPQQTSVT</sequence>
<dbReference type="RefSeq" id="WP_212538506.1">
    <property type="nucleotide sequence ID" value="NZ_JAGTUU010000010.1"/>
</dbReference>
<accession>A0A8J7WF96</accession>
<name>A0A8J7WF96_9RHOB</name>
<gene>
    <name evidence="1" type="ORF">KB874_20910</name>
</gene>